<sequence>MQRYFSIIFLFLFWFASLLSPFALLAQNPSLFEADEVLNITLYGDLDRLFKDRTGEASYLDLQLSYQDENGKSINIPIRSKTRGNFRRRKNVCTYPPLFLNFAKKTAANSIFQHQDKIKLVMPCKFDKYVIREYYAYKLYMLLTEKSFKVRLVKITLEDSEEKIRKTDPFYGFLIEEESQMASRNSMNAMEKDYVRPDQIILEDFLRMAVFQYMIGNTDWSVQFRQNIKLLSDDTQDKMIAVPYDFDHAGIVGAPYAKPAEALLLSSVQERRYRGFCIEDMEQYEKVFALFNEKKEDIYQLYQNSQLLEKSYINSTIRYLNGFYQTINSPRLAKIDFTYPCDPTGTGNVVIKGLREISEN</sequence>
<dbReference type="Proteomes" id="UP001589797">
    <property type="component" value="Unassembled WGS sequence"/>
</dbReference>
<proteinExistence type="predicted"/>
<organism evidence="1 2">
    <name type="scientific">Fontibacter flavus</name>
    <dbReference type="NCBI Taxonomy" id="654838"/>
    <lineage>
        <taxon>Bacteria</taxon>
        <taxon>Pseudomonadati</taxon>
        <taxon>Bacteroidota</taxon>
        <taxon>Cytophagia</taxon>
        <taxon>Cytophagales</taxon>
        <taxon>Cyclobacteriaceae</taxon>
        <taxon>Fontibacter</taxon>
    </lineage>
</organism>
<accession>A0ABV6FSA4</accession>
<protein>
    <submittedName>
        <fullName evidence="1">Uncharacterized protein</fullName>
    </submittedName>
</protein>
<evidence type="ECO:0000313" key="1">
    <source>
        <dbReference type="EMBL" id="MFC0262494.1"/>
    </source>
</evidence>
<comment type="caution">
    <text evidence="1">The sequence shown here is derived from an EMBL/GenBank/DDBJ whole genome shotgun (WGS) entry which is preliminary data.</text>
</comment>
<name>A0ABV6FSA4_9BACT</name>
<reference evidence="1 2" key="1">
    <citation type="submission" date="2024-09" db="EMBL/GenBank/DDBJ databases">
        <authorList>
            <person name="Sun Q."/>
            <person name="Mori K."/>
        </authorList>
    </citation>
    <scope>NUCLEOTIDE SEQUENCE [LARGE SCALE GENOMIC DNA]</scope>
    <source>
        <strain evidence="1 2">CCM 7650</strain>
    </source>
</reference>
<dbReference type="EMBL" id="JBHLWI010000016">
    <property type="protein sequence ID" value="MFC0262494.1"/>
    <property type="molecule type" value="Genomic_DNA"/>
</dbReference>
<dbReference type="RefSeq" id="WP_382386940.1">
    <property type="nucleotide sequence ID" value="NZ_JBHLWI010000016.1"/>
</dbReference>
<evidence type="ECO:0000313" key="2">
    <source>
        <dbReference type="Proteomes" id="UP001589797"/>
    </source>
</evidence>
<gene>
    <name evidence="1" type="ORF">ACFFIP_07335</name>
</gene>
<keyword evidence="2" id="KW-1185">Reference proteome</keyword>